<gene>
    <name evidence="3" type="ORF">GBA65_03985</name>
</gene>
<proteinExistence type="predicted"/>
<evidence type="ECO:0000313" key="3">
    <source>
        <dbReference type="EMBL" id="QIN80649.1"/>
    </source>
</evidence>
<dbReference type="InterPro" id="IPR017946">
    <property type="entry name" value="PLC-like_Pdiesterase_TIM-brl"/>
</dbReference>
<dbReference type="PANTHER" id="PTHR46211:SF7">
    <property type="entry name" value="GLYCEROPHOSPHODIESTER PHOSPHODIESTERASE"/>
    <property type="match status" value="1"/>
</dbReference>
<dbReference type="GO" id="GO:0006629">
    <property type="term" value="P:lipid metabolic process"/>
    <property type="evidence" value="ECO:0007669"/>
    <property type="project" value="InterPro"/>
</dbReference>
<dbReference type="KEGG" id="rmar:GBA65_03985"/>
<sequence>MPRRAPLRGLGGRSGARREGAEDAPVLNIGHRGASGYAPEHTIAAYDLAKKMGADYVEQDLQLTRDGVLVSLHDETLDRTARPTAESAPGDCTGPVREKTLAQIKTCDVGSWFNEAYPQYASEEYVGLRIPTLEEVFGRYRKSVNYYIETKSPEAAPGVEEELLRLMDEYGLTRPAAEKWQVLIQSFSPASLQKIHALDPSLPLIQLYAGAETSQTIQPRLDLAATYAVGIGPSKNDVDRPLVEAAHARCLDLHPYTVNETAEMEGLINLGVDGMFTNFPDRLEAVLGKDAAAGKTGASLASRANAACRES</sequence>
<dbReference type="InterPro" id="IPR030395">
    <property type="entry name" value="GP_PDE_dom"/>
</dbReference>
<evidence type="ECO:0000256" key="1">
    <source>
        <dbReference type="SAM" id="MobiDB-lite"/>
    </source>
</evidence>
<dbReference type="Gene3D" id="3.20.20.190">
    <property type="entry name" value="Phosphatidylinositol (PI) phosphodiesterase"/>
    <property type="match status" value="1"/>
</dbReference>
<evidence type="ECO:0000313" key="4">
    <source>
        <dbReference type="Proteomes" id="UP000502706"/>
    </source>
</evidence>
<dbReference type="EMBL" id="CP045121">
    <property type="protein sequence ID" value="QIN80649.1"/>
    <property type="molecule type" value="Genomic_DNA"/>
</dbReference>
<evidence type="ECO:0000259" key="2">
    <source>
        <dbReference type="PROSITE" id="PS51704"/>
    </source>
</evidence>
<dbReference type="AlphaFoldDB" id="A0A6G8Q2H2"/>
<dbReference type="Pfam" id="PF03009">
    <property type="entry name" value="GDPD"/>
    <property type="match status" value="1"/>
</dbReference>
<dbReference type="Proteomes" id="UP000502706">
    <property type="component" value="Chromosome"/>
</dbReference>
<dbReference type="PANTHER" id="PTHR46211">
    <property type="entry name" value="GLYCEROPHOSPHORYL DIESTER PHOSPHODIESTERASE"/>
    <property type="match status" value="1"/>
</dbReference>
<dbReference type="SUPFAM" id="SSF51695">
    <property type="entry name" value="PLC-like phosphodiesterases"/>
    <property type="match status" value="1"/>
</dbReference>
<reference evidence="3 4" key="1">
    <citation type="submission" date="2019-10" db="EMBL/GenBank/DDBJ databases">
        <title>Rubrobacter sp nov SCSIO 52915 isolated from a deep-sea sediment in the South China Sea.</title>
        <authorList>
            <person name="Chen R.W."/>
        </authorList>
    </citation>
    <scope>NUCLEOTIDE SEQUENCE [LARGE SCALE GENOMIC DNA]</scope>
    <source>
        <strain evidence="3 4">SCSIO 52915</strain>
    </source>
</reference>
<dbReference type="GO" id="GO:0008081">
    <property type="term" value="F:phosphoric diester hydrolase activity"/>
    <property type="evidence" value="ECO:0007669"/>
    <property type="project" value="InterPro"/>
</dbReference>
<protein>
    <submittedName>
        <fullName evidence="3">Glycerophosphodiester phosphodiesterase</fullName>
    </submittedName>
</protein>
<feature type="region of interest" description="Disordered" evidence="1">
    <location>
        <begin position="1"/>
        <end position="32"/>
    </location>
</feature>
<keyword evidence="4" id="KW-1185">Reference proteome</keyword>
<organism evidence="3 4">
    <name type="scientific">Rubrobacter marinus</name>
    <dbReference type="NCBI Taxonomy" id="2653852"/>
    <lineage>
        <taxon>Bacteria</taxon>
        <taxon>Bacillati</taxon>
        <taxon>Actinomycetota</taxon>
        <taxon>Rubrobacteria</taxon>
        <taxon>Rubrobacterales</taxon>
        <taxon>Rubrobacteraceae</taxon>
        <taxon>Rubrobacter</taxon>
    </lineage>
</organism>
<dbReference type="CDD" id="cd08601">
    <property type="entry name" value="GDPD_SaGlpQ_like"/>
    <property type="match status" value="1"/>
</dbReference>
<accession>A0A6G8Q2H2</accession>
<feature type="domain" description="GP-PDE" evidence="2">
    <location>
        <begin position="26"/>
        <end position="287"/>
    </location>
</feature>
<dbReference type="PROSITE" id="PS51704">
    <property type="entry name" value="GP_PDE"/>
    <property type="match status" value="1"/>
</dbReference>
<name>A0A6G8Q2H2_9ACTN</name>